<name>C9MP38_9BACT</name>
<feature type="transmembrane region" description="Helical" evidence="1">
    <location>
        <begin position="12"/>
        <end position="32"/>
    </location>
</feature>
<dbReference type="EMBL" id="ACVA01000031">
    <property type="protein sequence ID" value="EEX18841.1"/>
    <property type="molecule type" value="Genomic_DNA"/>
</dbReference>
<dbReference type="HOGENOM" id="CLU_2975591_0_0_10"/>
<keyword evidence="1" id="KW-0472">Membrane</keyword>
<keyword evidence="1" id="KW-0812">Transmembrane</keyword>
<dbReference type="AlphaFoldDB" id="C9MP38"/>
<keyword evidence="1" id="KW-1133">Transmembrane helix</keyword>
<organism evidence="2 3">
    <name type="scientific">Prevotella veroralis F0319</name>
    <dbReference type="NCBI Taxonomy" id="649761"/>
    <lineage>
        <taxon>Bacteria</taxon>
        <taxon>Pseudomonadati</taxon>
        <taxon>Bacteroidota</taxon>
        <taxon>Bacteroidia</taxon>
        <taxon>Bacteroidales</taxon>
        <taxon>Prevotellaceae</taxon>
        <taxon>Prevotella</taxon>
    </lineage>
</organism>
<evidence type="ECO:0000313" key="3">
    <source>
        <dbReference type="Proteomes" id="UP000003327"/>
    </source>
</evidence>
<protein>
    <submittedName>
        <fullName evidence="2">Uncharacterized protein</fullName>
    </submittedName>
</protein>
<gene>
    <name evidence="2" type="ORF">HMPREF0973_01376</name>
</gene>
<sequence length="58" mass="6600">MRVSYCSGFDVVILALILVYSIAILTDIIMYFSSITELFEIDYTFISTAPNIPNLFLK</sequence>
<comment type="caution">
    <text evidence="2">The sequence shown here is derived from an EMBL/GenBank/DDBJ whole genome shotgun (WGS) entry which is preliminary data.</text>
</comment>
<keyword evidence="3" id="KW-1185">Reference proteome</keyword>
<evidence type="ECO:0000313" key="2">
    <source>
        <dbReference type="EMBL" id="EEX18841.1"/>
    </source>
</evidence>
<evidence type="ECO:0000256" key="1">
    <source>
        <dbReference type="SAM" id="Phobius"/>
    </source>
</evidence>
<accession>C9MP38</accession>
<proteinExistence type="predicted"/>
<reference evidence="2 3" key="1">
    <citation type="submission" date="2009-09" db="EMBL/GenBank/DDBJ databases">
        <authorList>
            <person name="Weinstock G."/>
            <person name="Sodergren E."/>
            <person name="Clifton S."/>
            <person name="Fulton L."/>
            <person name="Fulton B."/>
            <person name="Courtney L."/>
            <person name="Fronick C."/>
            <person name="Harrison M."/>
            <person name="Strong C."/>
            <person name="Farmer C."/>
            <person name="Delahaunty K."/>
            <person name="Markovic C."/>
            <person name="Hall O."/>
            <person name="Minx P."/>
            <person name="Tomlinson C."/>
            <person name="Mitreva M."/>
            <person name="Nelson J."/>
            <person name="Hou S."/>
            <person name="Wollam A."/>
            <person name="Pepin K.H."/>
            <person name="Johnson M."/>
            <person name="Bhonagiri V."/>
            <person name="Nash W.E."/>
            <person name="Warren W."/>
            <person name="Chinwalla A."/>
            <person name="Mardis E.R."/>
            <person name="Wilson R.K."/>
        </authorList>
    </citation>
    <scope>NUCLEOTIDE SEQUENCE [LARGE SCALE GENOMIC DNA]</scope>
    <source>
        <strain evidence="2 3">F0319</strain>
    </source>
</reference>
<dbReference type="Proteomes" id="UP000003327">
    <property type="component" value="Unassembled WGS sequence"/>
</dbReference>